<feature type="compositionally biased region" description="Low complexity" evidence="2">
    <location>
        <begin position="43"/>
        <end position="53"/>
    </location>
</feature>
<proteinExistence type="inferred from homology"/>
<accession>A0A803MZ01</accession>
<organism evidence="4 5">
    <name type="scientific">Chenopodium quinoa</name>
    <name type="common">Quinoa</name>
    <dbReference type="NCBI Taxonomy" id="63459"/>
    <lineage>
        <taxon>Eukaryota</taxon>
        <taxon>Viridiplantae</taxon>
        <taxon>Streptophyta</taxon>
        <taxon>Embryophyta</taxon>
        <taxon>Tracheophyta</taxon>
        <taxon>Spermatophyta</taxon>
        <taxon>Magnoliopsida</taxon>
        <taxon>eudicotyledons</taxon>
        <taxon>Gunneridae</taxon>
        <taxon>Pentapetalae</taxon>
        <taxon>Caryophyllales</taxon>
        <taxon>Chenopodiaceae</taxon>
        <taxon>Chenopodioideae</taxon>
        <taxon>Atripliceae</taxon>
        <taxon>Chenopodium</taxon>
    </lineage>
</organism>
<dbReference type="SUPFAM" id="SSF47616">
    <property type="entry name" value="GST C-terminal domain-like"/>
    <property type="match status" value="1"/>
</dbReference>
<reference evidence="4" key="2">
    <citation type="submission" date="2021-03" db="UniProtKB">
        <authorList>
            <consortium name="EnsemblPlants"/>
        </authorList>
    </citation>
    <scope>IDENTIFICATION</scope>
</reference>
<dbReference type="CDD" id="cd03185">
    <property type="entry name" value="GST_C_Tau"/>
    <property type="match status" value="1"/>
</dbReference>
<comment type="function">
    <text evidence="1">Is involved in the conjugation of reduced glutathione to a wide number of exogenous and endogenous hydrophobic electrophiles.</text>
</comment>
<dbReference type="InterPro" id="IPR010987">
    <property type="entry name" value="Glutathione-S-Trfase_C-like"/>
</dbReference>
<evidence type="ECO:0000313" key="5">
    <source>
        <dbReference type="Proteomes" id="UP000596660"/>
    </source>
</evidence>
<evidence type="ECO:0000256" key="2">
    <source>
        <dbReference type="SAM" id="MobiDB-lite"/>
    </source>
</evidence>
<evidence type="ECO:0000259" key="3">
    <source>
        <dbReference type="PROSITE" id="PS50405"/>
    </source>
</evidence>
<reference evidence="4" key="1">
    <citation type="journal article" date="2017" name="Nature">
        <title>The genome of Chenopodium quinoa.</title>
        <authorList>
            <person name="Jarvis D.E."/>
            <person name="Ho Y.S."/>
            <person name="Lightfoot D.J."/>
            <person name="Schmoeckel S.M."/>
            <person name="Li B."/>
            <person name="Borm T.J.A."/>
            <person name="Ohyanagi H."/>
            <person name="Mineta K."/>
            <person name="Michell C.T."/>
            <person name="Saber N."/>
            <person name="Kharbatia N.M."/>
            <person name="Rupper R.R."/>
            <person name="Sharp A.R."/>
            <person name="Dally N."/>
            <person name="Boughton B.A."/>
            <person name="Woo Y.H."/>
            <person name="Gao G."/>
            <person name="Schijlen E.G.W.M."/>
            <person name="Guo X."/>
            <person name="Momin A.A."/>
            <person name="Negrao S."/>
            <person name="Al-Babili S."/>
            <person name="Gehring C."/>
            <person name="Roessner U."/>
            <person name="Jung C."/>
            <person name="Murphy K."/>
            <person name="Arold S.T."/>
            <person name="Gojobori T."/>
            <person name="van der Linden C.G."/>
            <person name="van Loo E.N."/>
            <person name="Jellen E.N."/>
            <person name="Maughan P.J."/>
            <person name="Tester M."/>
        </authorList>
    </citation>
    <scope>NUCLEOTIDE SEQUENCE [LARGE SCALE GENOMIC DNA]</scope>
    <source>
        <strain evidence="4">cv. PI 614886</strain>
    </source>
</reference>
<dbReference type="InterPro" id="IPR045073">
    <property type="entry name" value="Omega/Tau-like"/>
</dbReference>
<comment type="subcellular location">
    <subcellularLocation>
        <location evidence="1">Cytoplasm</location>
        <location evidence="1">Cytosol</location>
    </subcellularLocation>
</comment>
<dbReference type="Gramene" id="AUR62037578-RA">
    <property type="protein sequence ID" value="AUR62037578-RA:cds"/>
    <property type="gene ID" value="AUR62037578"/>
</dbReference>
<dbReference type="AlphaFoldDB" id="A0A803MZ01"/>
<dbReference type="PROSITE" id="PS50405">
    <property type="entry name" value="GST_CTER"/>
    <property type="match status" value="1"/>
</dbReference>
<dbReference type="GO" id="GO:0004364">
    <property type="term" value="F:glutathione transferase activity"/>
    <property type="evidence" value="ECO:0007669"/>
    <property type="project" value="UniProtKB-UniRule"/>
</dbReference>
<dbReference type="SMR" id="A0A803MZ01"/>
<keyword evidence="5" id="KW-1185">Reference proteome</keyword>
<dbReference type="Proteomes" id="UP000596660">
    <property type="component" value="Unplaced"/>
</dbReference>
<comment type="catalytic activity">
    <reaction evidence="1">
        <text>RX + glutathione = an S-substituted glutathione + a halide anion + H(+)</text>
        <dbReference type="Rhea" id="RHEA:16437"/>
        <dbReference type="ChEBI" id="CHEBI:15378"/>
        <dbReference type="ChEBI" id="CHEBI:16042"/>
        <dbReference type="ChEBI" id="CHEBI:17792"/>
        <dbReference type="ChEBI" id="CHEBI:57925"/>
        <dbReference type="ChEBI" id="CHEBI:90779"/>
        <dbReference type="EC" id="2.5.1.18"/>
    </reaction>
</comment>
<dbReference type="PANTHER" id="PTHR11260">
    <property type="entry name" value="GLUTATHIONE S-TRANSFERASE, GST, SUPERFAMILY, GST DOMAIN CONTAINING"/>
    <property type="match status" value="1"/>
</dbReference>
<dbReference type="PANTHER" id="PTHR11260:SF781">
    <property type="entry name" value="GLUTATHIONE S-TRANSFERASE U19"/>
    <property type="match status" value="1"/>
</dbReference>
<dbReference type="InterPro" id="IPR045074">
    <property type="entry name" value="GST_C_Tau"/>
</dbReference>
<evidence type="ECO:0000313" key="4">
    <source>
        <dbReference type="EnsemblPlants" id="AUR62037578-RA:cds"/>
    </source>
</evidence>
<dbReference type="InterPro" id="IPR036282">
    <property type="entry name" value="Glutathione-S-Trfase_C_sf"/>
</dbReference>
<feature type="domain" description="GST C-terminal" evidence="3">
    <location>
        <begin position="92"/>
        <end position="221"/>
    </location>
</feature>
<feature type="region of interest" description="Disordered" evidence="2">
    <location>
        <begin position="14"/>
        <end position="53"/>
    </location>
</feature>
<dbReference type="EC" id="2.5.1.18" evidence="1"/>
<dbReference type="Gene3D" id="1.20.1050.10">
    <property type="match status" value="1"/>
</dbReference>
<dbReference type="GO" id="GO:0005829">
    <property type="term" value="C:cytosol"/>
    <property type="evidence" value="ECO:0007669"/>
    <property type="project" value="UniProtKB-SubCell"/>
</dbReference>
<keyword evidence="1" id="KW-0963">Cytoplasm</keyword>
<name>A0A803MZ01_CHEQI</name>
<keyword evidence="1" id="KW-0808">Transferase</keyword>
<dbReference type="GO" id="GO:0006749">
    <property type="term" value="P:glutathione metabolic process"/>
    <property type="evidence" value="ECO:0007669"/>
    <property type="project" value="InterPro"/>
</dbReference>
<sequence>MRWIRMGQVLEVSSATPLDGSGHGQPAESTAEPAAAGSGHGQPAPATADSTAAARDVPVAGSSFMGSDGASCSSLERGLEAVSSVGATTSLDLQRGHRERRAPGWHKDYVAHTFYPASRTLWRTKESAEREAAKSEFIESLKLLEEELGDKCYFGGDHFGFVDIALIPFYSWFHTYESCGNFSIEAECPKIIAWAKRCEQRDAVKNSLPEMHKVSEMILGARKQYLGIE</sequence>
<evidence type="ECO:0000256" key="1">
    <source>
        <dbReference type="RuleBase" id="RU369102"/>
    </source>
</evidence>
<protein>
    <recommendedName>
        <fullName evidence="1">Glutathione S-transferase</fullName>
        <ecNumber evidence="1">2.5.1.18</ecNumber>
    </recommendedName>
</protein>
<dbReference type="EnsemblPlants" id="AUR62037578-RA">
    <property type="protein sequence ID" value="AUR62037578-RA:cds"/>
    <property type="gene ID" value="AUR62037578"/>
</dbReference>
<dbReference type="Pfam" id="PF13410">
    <property type="entry name" value="GST_C_2"/>
    <property type="match status" value="1"/>
</dbReference>
<comment type="similarity">
    <text evidence="1">Belongs to the GST superfamily.</text>
</comment>